<dbReference type="InterPro" id="IPR036046">
    <property type="entry name" value="Acylphosphatase-like_dom_sf"/>
</dbReference>
<dbReference type="SUPFAM" id="SSF54975">
    <property type="entry name" value="Acylphosphatase/BLUF domain-like"/>
    <property type="match status" value="1"/>
</dbReference>
<sequence length="140" mass="16060">MLTHLVYVSTRKRNCTDEEIEKILAACRTNNGPLDITGVLLYSDTRFIQYVEGKSTALTSLYDKIKKDARHEKVVMISYNPITDRIFPSWQMGSLKMTSDDISFITDITSQDKDVFQKIITGKEADGAKVRELLVKFFKR</sequence>
<dbReference type="Gene3D" id="3.30.70.100">
    <property type="match status" value="1"/>
</dbReference>
<dbReference type="SMART" id="SM01034">
    <property type="entry name" value="BLUF"/>
    <property type="match status" value="1"/>
</dbReference>
<evidence type="ECO:0000313" key="2">
    <source>
        <dbReference type="EMBL" id="MFD1001036.1"/>
    </source>
</evidence>
<evidence type="ECO:0000313" key="3">
    <source>
        <dbReference type="Proteomes" id="UP001597112"/>
    </source>
</evidence>
<accession>A0ABW3K6I5</accession>
<feature type="domain" description="BLUF" evidence="1">
    <location>
        <begin position="2"/>
        <end position="93"/>
    </location>
</feature>
<comment type="caution">
    <text evidence="2">The sequence shown here is derived from an EMBL/GenBank/DDBJ whole genome shotgun (WGS) entry which is preliminary data.</text>
</comment>
<dbReference type="EMBL" id="JBHTKA010000007">
    <property type="protein sequence ID" value="MFD1001036.1"/>
    <property type="molecule type" value="Genomic_DNA"/>
</dbReference>
<dbReference type="Pfam" id="PF04940">
    <property type="entry name" value="BLUF"/>
    <property type="match status" value="1"/>
</dbReference>
<gene>
    <name evidence="2" type="ORF">ACFQ21_17045</name>
</gene>
<evidence type="ECO:0000259" key="1">
    <source>
        <dbReference type="PROSITE" id="PS50925"/>
    </source>
</evidence>
<dbReference type="PROSITE" id="PS50925">
    <property type="entry name" value="BLUF"/>
    <property type="match status" value="1"/>
</dbReference>
<dbReference type="InterPro" id="IPR007024">
    <property type="entry name" value="BLUF_domain"/>
</dbReference>
<dbReference type="RefSeq" id="WP_377580488.1">
    <property type="nucleotide sequence ID" value="NZ_JBHTKA010000007.1"/>
</dbReference>
<protein>
    <submittedName>
        <fullName evidence="2">BLUF domain-containing protein</fullName>
    </submittedName>
</protein>
<reference evidence="3" key="1">
    <citation type="journal article" date="2019" name="Int. J. Syst. Evol. Microbiol.">
        <title>The Global Catalogue of Microorganisms (GCM) 10K type strain sequencing project: providing services to taxonomists for standard genome sequencing and annotation.</title>
        <authorList>
            <consortium name="The Broad Institute Genomics Platform"/>
            <consortium name="The Broad Institute Genome Sequencing Center for Infectious Disease"/>
            <person name="Wu L."/>
            <person name="Ma J."/>
        </authorList>
    </citation>
    <scope>NUCLEOTIDE SEQUENCE [LARGE SCALE GENOMIC DNA]</scope>
    <source>
        <strain evidence="3">CCUG 58938</strain>
    </source>
</reference>
<name>A0ABW3K6I5_9BACT</name>
<dbReference type="Proteomes" id="UP001597112">
    <property type="component" value="Unassembled WGS sequence"/>
</dbReference>
<organism evidence="2 3">
    <name type="scientific">Ohtaekwangia kribbensis</name>
    <dbReference type="NCBI Taxonomy" id="688913"/>
    <lineage>
        <taxon>Bacteria</taxon>
        <taxon>Pseudomonadati</taxon>
        <taxon>Bacteroidota</taxon>
        <taxon>Cytophagia</taxon>
        <taxon>Cytophagales</taxon>
        <taxon>Fulvivirgaceae</taxon>
        <taxon>Ohtaekwangia</taxon>
    </lineage>
</organism>
<keyword evidence="3" id="KW-1185">Reference proteome</keyword>
<proteinExistence type="predicted"/>